<dbReference type="InterPro" id="IPR058922">
    <property type="entry name" value="WHD_DRP"/>
</dbReference>
<dbReference type="OrthoDB" id="1113350at2759"/>
<dbReference type="FunFam" id="1.10.10.10:FF:000322">
    <property type="entry name" value="Probable disease resistance protein At1g63360"/>
    <property type="match status" value="1"/>
</dbReference>
<evidence type="ECO:0000259" key="5">
    <source>
        <dbReference type="Pfam" id="PF18052"/>
    </source>
</evidence>
<dbReference type="CDD" id="cd14798">
    <property type="entry name" value="RX-CC_like"/>
    <property type="match status" value="1"/>
</dbReference>
<dbReference type="GO" id="GO:0051707">
    <property type="term" value="P:response to other organism"/>
    <property type="evidence" value="ECO:0007669"/>
    <property type="project" value="UniProtKB-ARBA"/>
</dbReference>
<dbReference type="PANTHER" id="PTHR23155">
    <property type="entry name" value="DISEASE RESISTANCE PROTEIN RP"/>
    <property type="match status" value="1"/>
</dbReference>
<dbReference type="Gene3D" id="3.40.50.300">
    <property type="entry name" value="P-loop containing nucleotide triphosphate hydrolases"/>
    <property type="match status" value="1"/>
</dbReference>
<dbReference type="SUPFAM" id="SSF52540">
    <property type="entry name" value="P-loop containing nucleoside triphosphate hydrolases"/>
    <property type="match status" value="1"/>
</dbReference>
<feature type="domain" description="NB-ARC" evidence="4">
    <location>
        <begin position="170"/>
        <end position="344"/>
    </location>
</feature>
<dbReference type="InterPro" id="IPR038005">
    <property type="entry name" value="RX-like_CC"/>
</dbReference>
<evidence type="ECO:0000259" key="7">
    <source>
        <dbReference type="Pfam" id="PF23598"/>
    </source>
</evidence>
<dbReference type="FunFam" id="1.10.8.430:FF:000003">
    <property type="entry name" value="Probable disease resistance protein At5g66910"/>
    <property type="match status" value="1"/>
</dbReference>
<proteinExistence type="predicted"/>
<dbReference type="GO" id="GO:0043531">
    <property type="term" value="F:ADP binding"/>
    <property type="evidence" value="ECO:0007669"/>
    <property type="project" value="InterPro"/>
</dbReference>
<keyword evidence="3" id="KW-0611">Plant defense</keyword>
<evidence type="ECO:0000259" key="6">
    <source>
        <dbReference type="Pfam" id="PF23559"/>
    </source>
</evidence>
<dbReference type="PANTHER" id="PTHR23155:SF1185">
    <property type="entry name" value="DISEASE RESISTANCE RPP8-LIKE PROTEIN 3-RELATED"/>
    <property type="match status" value="1"/>
</dbReference>
<dbReference type="InterPro" id="IPR042197">
    <property type="entry name" value="Apaf_helical"/>
</dbReference>
<dbReference type="FunFam" id="3.40.50.300:FF:001091">
    <property type="entry name" value="Probable disease resistance protein At1g61300"/>
    <property type="match status" value="1"/>
</dbReference>
<dbReference type="AlphaFoldDB" id="A5BY94"/>
<evidence type="ECO:0000256" key="3">
    <source>
        <dbReference type="ARBA" id="ARBA00022821"/>
    </source>
</evidence>
<dbReference type="Pfam" id="PF00931">
    <property type="entry name" value="NB-ARC"/>
    <property type="match status" value="1"/>
</dbReference>
<dbReference type="Pfam" id="PF23559">
    <property type="entry name" value="WHD_DRP"/>
    <property type="match status" value="1"/>
</dbReference>
<keyword evidence="2" id="KW-0547">Nucleotide-binding</keyword>
<feature type="domain" description="Disease resistance N-terminal" evidence="5">
    <location>
        <begin position="5"/>
        <end position="90"/>
    </location>
</feature>
<dbReference type="Gene3D" id="1.10.8.430">
    <property type="entry name" value="Helical domain of apoptotic protease-activating factors"/>
    <property type="match status" value="1"/>
</dbReference>
<evidence type="ECO:0000313" key="8">
    <source>
        <dbReference type="EMBL" id="CAN75123.1"/>
    </source>
</evidence>
<dbReference type="InterPro" id="IPR002182">
    <property type="entry name" value="NB-ARC"/>
</dbReference>
<dbReference type="GO" id="GO:0006952">
    <property type="term" value="P:defense response"/>
    <property type="evidence" value="ECO:0007669"/>
    <property type="project" value="UniProtKB-KW"/>
</dbReference>
<dbReference type="SUPFAM" id="SSF52058">
    <property type="entry name" value="L domain-like"/>
    <property type="match status" value="2"/>
</dbReference>
<dbReference type="PRINTS" id="PR00364">
    <property type="entry name" value="DISEASERSIST"/>
</dbReference>
<reference evidence="8" key="1">
    <citation type="journal article" date="2007" name="PLoS ONE">
        <title>The first genome sequence of an elite grapevine cultivar (Pinot noir Vitis vinifera L.): coping with a highly heterozygous genome.</title>
        <authorList>
            <person name="Velasco R."/>
            <person name="Zharkikh A."/>
            <person name="Troggio M."/>
            <person name="Cartwright D.A."/>
            <person name="Cestaro A."/>
            <person name="Pruss D."/>
            <person name="Pindo M."/>
            <person name="FitzGerald L.M."/>
            <person name="Vezzulli S."/>
            <person name="Reid J."/>
            <person name="Malacarne G."/>
            <person name="Iliev D."/>
            <person name="Coppola G."/>
            <person name="Wardell B."/>
            <person name="Micheletti D."/>
            <person name="Macalma T."/>
            <person name="Facci M."/>
            <person name="Mitchell J.T."/>
            <person name="Perazzolli M."/>
            <person name="Eldredge G."/>
            <person name="Gatto P."/>
            <person name="Oyzerski R."/>
            <person name="Moretto M."/>
            <person name="Gutin N."/>
            <person name="Stefanini M."/>
            <person name="Chen Y."/>
            <person name="Segala C."/>
            <person name="Davenport C."/>
            <person name="Dematte L."/>
            <person name="Mraz A."/>
            <person name="Battilana J."/>
            <person name="Stormo K."/>
            <person name="Costa F."/>
            <person name="Tao Q."/>
            <person name="Si-Ammour A."/>
            <person name="Harkins T."/>
            <person name="Lackey A."/>
            <person name="Perbost C."/>
            <person name="Taillon B."/>
            <person name="Stella A."/>
            <person name="Solovyev V."/>
            <person name="Fawcett J.A."/>
            <person name="Sterck L."/>
            <person name="Vandepoele K."/>
            <person name="Grando S.M."/>
            <person name="Toppo S."/>
            <person name="Moser C."/>
            <person name="Lanchbury J."/>
            <person name="Bogden R."/>
            <person name="Skolnick M."/>
            <person name="Sgaramella V."/>
            <person name="Bhatnagar S.K."/>
            <person name="Fontana P."/>
            <person name="Gutin A."/>
            <person name="Van de Peer Y."/>
            <person name="Salamini F."/>
            <person name="Viola R."/>
        </authorList>
    </citation>
    <scope>NUCLEOTIDE SEQUENCE</scope>
</reference>
<dbReference type="Pfam" id="PF23598">
    <property type="entry name" value="LRR_14"/>
    <property type="match status" value="1"/>
</dbReference>
<dbReference type="Gene3D" id="1.10.10.10">
    <property type="entry name" value="Winged helix-like DNA-binding domain superfamily/Winged helix DNA-binding domain"/>
    <property type="match status" value="1"/>
</dbReference>
<evidence type="ECO:0000256" key="1">
    <source>
        <dbReference type="ARBA" id="ARBA00022737"/>
    </source>
</evidence>
<keyword evidence="1" id="KW-0677">Repeat</keyword>
<dbReference type="Pfam" id="PF18052">
    <property type="entry name" value="Rx_N"/>
    <property type="match status" value="1"/>
</dbReference>
<organism evidence="8">
    <name type="scientific">Vitis vinifera</name>
    <name type="common">Grape</name>
    <dbReference type="NCBI Taxonomy" id="29760"/>
    <lineage>
        <taxon>Eukaryota</taxon>
        <taxon>Viridiplantae</taxon>
        <taxon>Streptophyta</taxon>
        <taxon>Embryophyta</taxon>
        <taxon>Tracheophyta</taxon>
        <taxon>Spermatophyta</taxon>
        <taxon>Magnoliopsida</taxon>
        <taxon>eudicotyledons</taxon>
        <taxon>Gunneridae</taxon>
        <taxon>Pentapetalae</taxon>
        <taxon>rosids</taxon>
        <taxon>Vitales</taxon>
        <taxon>Vitaceae</taxon>
        <taxon>Viteae</taxon>
        <taxon>Vitis</taxon>
    </lineage>
</organism>
<evidence type="ECO:0000256" key="2">
    <source>
        <dbReference type="ARBA" id="ARBA00022741"/>
    </source>
</evidence>
<name>A5BY94_VITVI</name>
<feature type="domain" description="Disease resistance protein winged helix" evidence="6">
    <location>
        <begin position="439"/>
        <end position="509"/>
    </location>
</feature>
<feature type="domain" description="Disease resistance R13L4/SHOC-2-like LRR" evidence="7">
    <location>
        <begin position="609"/>
        <end position="872"/>
    </location>
</feature>
<dbReference type="InterPro" id="IPR027417">
    <property type="entry name" value="P-loop_NTPase"/>
</dbReference>
<dbReference type="Gene3D" id="3.80.10.10">
    <property type="entry name" value="Ribonuclease Inhibitor"/>
    <property type="match status" value="2"/>
</dbReference>
<protein>
    <recommendedName>
        <fullName evidence="9">Disease resistance protein</fullName>
    </recommendedName>
</protein>
<sequence>MVEAIVSFAVERLGDLLIQEASFLHGVTDKVAEIKVELRRMTCFLKDADARQDEDETIRNLVAEIREAAYDAEDTVETFAFKVARRRRSGLQNILKRYACILSEFKALHEVGTEIDAIKNRISSLSTSLQSYNIKSIGEGESSGSRNERQRILRRSYSHVVDEDTVGVEGNVKILVEQLVDPDKRCSVVSIWGMGGLGKTTLAKKVYHHGAVRRHFDCFAWSSVSQQFNIRAVVQEILFKFMPPSPEQRKEIEKMGENEVLKRVYRIQEEKKCLVILDDVWTTEAWDMLRPAFPLQKVGSKILLTTRNKAVASHADPQGFLYQPKCLTEEESWELLQRRAFLRNDNGTDPTINNMEEVGKEMARYCGGLPLAVVVLGGLLATNHTLYDWERIHRNIKSYLMRGKDNYKQQDSGVSDVLALSFQDLSYHLKSCFLYLAHFPEDYEIRTKSLVRMWVAEGIISKVGEQTLEDVAEGYLDELIQRCMVQVGRTGSNGRVKTCQLHDLMRDLCLSKAKEENFLEIIGFQQVETFSSSVVTTPTLDKVRRRAIYLDQSLPVESDAEARAVSKNKDEDANIYVKLNPENGTPLRSLLIFSPPKEVTVHWMLRKLNLKKFTLLRVLSLEGLSLGEKLPKSIGNLVHLKFLSFKYASLLRFPSSIRNLGRMKWLRHLYLPFRLHVGNSKVQWGNLSNLETLKEFDAEQWDIKDLAHLTKLQKLEVKRVKSFKELDVILKPSHPISSNLRSLGLNDVGTKVEEIDLKQLSMCPHLYKLNLDGEISNLLGHFFFPPNLTMLTLRSSKLKQDPTPILECLLNLTILSLLTDFYIGEEMVFSKNGFPRLKDLAISSHSVKRLKVDKGAMPNLKNLAILARVSLEMVPEEVKYITTLQTLDVVFMPKDFIRRLQVINGKEGEDFYKVEHVPSIKLIDGRMKWLRHLYLPRYLDVENSKVQWDNLSNLEMLKHFDGEQWVVQDLVHLTKLRKLKITNVNSFIELEVILKPSSLISNDLHSLRLHLVKTKMEEVDLRLVLMCQYLYMLFLGGEISNLPGRHHFPPKLTLRDSHLKQYPMPILERLLINLTILDLWSDFYTGEEMVFSKKGFPPLKYLPLFHTFSLQRLMVDKSAMPSLKSLMLGMCISLEMVPEGLRCITTLQKLRIDYMPREFVDKLQVINGKEGEDFYKVQLMPCIDLTITCPP</sequence>
<dbReference type="ExpressionAtlas" id="A5BY94">
    <property type="expression patterns" value="baseline"/>
</dbReference>
<dbReference type="InterPro" id="IPR032675">
    <property type="entry name" value="LRR_dom_sf"/>
</dbReference>
<dbReference type="InterPro" id="IPR041118">
    <property type="entry name" value="Rx_N"/>
</dbReference>
<accession>A5BY94</accession>
<dbReference type="InterPro" id="IPR036388">
    <property type="entry name" value="WH-like_DNA-bd_sf"/>
</dbReference>
<evidence type="ECO:0008006" key="9">
    <source>
        <dbReference type="Google" id="ProtNLM"/>
    </source>
</evidence>
<dbReference type="Gene3D" id="1.20.5.4130">
    <property type="match status" value="1"/>
</dbReference>
<gene>
    <name evidence="8" type="ORF">VITISV_040992</name>
</gene>
<dbReference type="EMBL" id="AM475542">
    <property type="protein sequence ID" value="CAN75123.1"/>
    <property type="molecule type" value="Genomic_DNA"/>
</dbReference>
<dbReference type="InterPro" id="IPR055414">
    <property type="entry name" value="LRR_R13L4/SHOC2-like"/>
</dbReference>
<evidence type="ECO:0000259" key="4">
    <source>
        <dbReference type="Pfam" id="PF00931"/>
    </source>
</evidence>
<dbReference type="InterPro" id="IPR044974">
    <property type="entry name" value="Disease_R_plants"/>
</dbReference>